<dbReference type="GO" id="GO:0003743">
    <property type="term" value="F:translation initiation factor activity"/>
    <property type="evidence" value="ECO:0007669"/>
    <property type="project" value="UniProtKB-UniRule"/>
</dbReference>
<dbReference type="AlphaFoldDB" id="A0A2H0PWE4"/>
<name>A0A2H0PWE4_9BACT</name>
<gene>
    <name evidence="7" type="primary">infC</name>
    <name evidence="7" type="ORF">COV41_01665</name>
</gene>
<dbReference type="GO" id="GO:0032790">
    <property type="term" value="P:ribosome disassembly"/>
    <property type="evidence" value="ECO:0007669"/>
    <property type="project" value="TreeGrafter"/>
</dbReference>
<dbReference type="Pfam" id="PF00707">
    <property type="entry name" value="IF3_C"/>
    <property type="match status" value="1"/>
</dbReference>
<dbReference type="Gene3D" id="3.30.110.10">
    <property type="entry name" value="Translation initiation factor 3 (IF-3), C-terminal domain"/>
    <property type="match status" value="1"/>
</dbReference>
<dbReference type="InterPro" id="IPR036788">
    <property type="entry name" value="T_IF-3_C_sf"/>
</dbReference>
<dbReference type="SUPFAM" id="SSF54364">
    <property type="entry name" value="Translation initiation factor IF3, N-terminal domain"/>
    <property type="match status" value="1"/>
</dbReference>
<evidence type="ECO:0000256" key="3">
    <source>
        <dbReference type="ARBA" id="ARBA00022917"/>
    </source>
</evidence>
<evidence type="ECO:0000259" key="6">
    <source>
        <dbReference type="Pfam" id="PF05198"/>
    </source>
</evidence>
<evidence type="ECO:0000256" key="4">
    <source>
        <dbReference type="NCBIfam" id="TIGR00168"/>
    </source>
</evidence>
<dbReference type="Gene3D" id="3.10.20.80">
    <property type="entry name" value="Translation initiation factor 3 (IF-3), N-terminal domain"/>
    <property type="match status" value="1"/>
</dbReference>
<evidence type="ECO:0000313" key="7">
    <source>
        <dbReference type="EMBL" id="PIR26327.1"/>
    </source>
</evidence>
<keyword evidence="2 7" id="KW-0396">Initiation factor</keyword>
<reference evidence="7 8" key="1">
    <citation type="submission" date="2017-09" db="EMBL/GenBank/DDBJ databases">
        <title>Depth-based differentiation of microbial function through sediment-hosted aquifers and enrichment of novel symbionts in the deep terrestrial subsurface.</title>
        <authorList>
            <person name="Probst A.J."/>
            <person name="Ladd B."/>
            <person name="Jarett J.K."/>
            <person name="Geller-Mcgrath D.E."/>
            <person name="Sieber C.M."/>
            <person name="Emerson J.B."/>
            <person name="Anantharaman K."/>
            <person name="Thomas B.C."/>
            <person name="Malmstrom R."/>
            <person name="Stieglmeier M."/>
            <person name="Klingl A."/>
            <person name="Woyke T."/>
            <person name="Ryan C.M."/>
            <person name="Banfield J.F."/>
        </authorList>
    </citation>
    <scope>NUCLEOTIDE SEQUENCE [LARGE SCALE GENOMIC DNA]</scope>
    <source>
        <strain evidence="7">CG11_big_fil_rev_8_21_14_0_20_43_10</strain>
    </source>
</reference>
<evidence type="ECO:0000259" key="5">
    <source>
        <dbReference type="Pfam" id="PF00707"/>
    </source>
</evidence>
<organism evidence="7 8">
    <name type="scientific">Candidatus Brennerbacteria bacterium CG11_big_fil_rev_8_21_14_0_20_43_10</name>
    <dbReference type="NCBI Taxonomy" id="1974523"/>
    <lineage>
        <taxon>Bacteria</taxon>
        <taxon>Candidatus Brenneribacteriota</taxon>
    </lineage>
</organism>
<dbReference type="Pfam" id="PF05198">
    <property type="entry name" value="IF3_N"/>
    <property type="match status" value="1"/>
</dbReference>
<dbReference type="GO" id="GO:0043022">
    <property type="term" value="F:ribosome binding"/>
    <property type="evidence" value="ECO:0007669"/>
    <property type="project" value="TreeGrafter"/>
</dbReference>
<keyword evidence="3" id="KW-0648">Protein biosynthesis</keyword>
<proteinExistence type="inferred from homology"/>
<feature type="domain" description="Translation initiation factor 3 C-terminal" evidence="5">
    <location>
        <begin position="78"/>
        <end position="148"/>
    </location>
</feature>
<evidence type="ECO:0000256" key="2">
    <source>
        <dbReference type="ARBA" id="ARBA00022540"/>
    </source>
</evidence>
<accession>A0A2H0PWE4</accession>
<sequence length="161" mass="18548">MNDAITAQQVRAIDDSGKNLGCISIEQARTIAKERGVDVIQITLDPETPVVRIMSFGKFKYQQEKQEKKHKPKEKKINSKTVRISLVSQLHDLQVKAKQAEEFLEQAQHVRIDLMLRGRQRAHQDLAREKIKKFLTLIKTPIKIDQERMTPRGPQIIISKS</sequence>
<protein>
    <recommendedName>
        <fullName evidence="4">Translation initiation factor IF-3</fullName>
    </recommendedName>
</protein>
<dbReference type="Proteomes" id="UP000236846">
    <property type="component" value="Unassembled WGS sequence"/>
</dbReference>
<dbReference type="InterPro" id="IPR019814">
    <property type="entry name" value="Translation_initiation_fac_3_N"/>
</dbReference>
<dbReference type="PANTHER" id="PTHR10938">
    <property type="entry name" value="TRANSLATION INITIATION FACTOR IF-3"/>
    <property type="match status" value="1"/>
</dbReference>
<evidence type="ECO:0000313" key="8">
    <source>
        <dbReference type="Proteomes" id="UP000236846"/>
    </source>
</evidence>
<dbReference type="SUPFAM" id="SSF55200">
    <property type="entry name" value="Translation initiation factor IF3, C-terminal domain"/>
    <property type="match status" value="1"/>
</dbReference>
<dbReference type="EMBL" id="PCXE01000030">
    <property type="protein sequence ID" value="PIR26327.1"/>
    <property type="molecule type" value="Genomic_DNA"/>
</dbReference>
<dbReference type="InterPro" id="IPR019815">
    <property type="entry name" value="Translation_initiation_fac_3_C"/>
</dbReference>
<comment type="caution">
    <text evidence="7">The sequence shown here is derived from an EMBL/GenBank/DDBJ whole genome shotgun (WGS) entry which is preliminary data.</text>
</comment>
<dbReference type="NCBIfam" id="TIGR00168">
    <property type="entry name" value="infC"/>
    <property type="match status" value="1"/>
</dbReference>
<comment type="similarity">
    <text evidence="1">Belongs to the IF-3 family.</text>
</comment>
<dbReference type="InterPro" id="IPR001288">
    <property type="entry name" value="Translation_initiation_fac_3"/>
</dbReference>
<dbReference type="PANTHER" id="PTHR10938:SF0">
    <property type="entry name" value="TRANSLATION INITIATION FACTOR IF-3, MITOCHONDRIAL"/>
    <property type="match status" value="1"/>
</dbReference>
<dbReference type="GO" id="GO:0005737">
    <property type="term" value="C:cytoplasm"/>
    <property type="evidence" value="ECO:0007669"/>
    <property type="project" value="UniProtKB-ARBA"/>
</dbReference>
<dbReference type="InterPro" id="IPR036787">
    <property type="entry name" value="T_IF-3_N_sf"/>
</dbReference>
<evidence type="ECO:0000256" key="1">
    <source>
        <dbReference type="ARBA" id="ARBA00005439"/>
    </source>
</evidence>
<feature type="domain" description="Translation initiation factor 3 N-terminal" evidence="6">
    <location>
        <begin position="1"/>
        <end position="69"/>
    </location>
</feature>